<dbReference type="SUPFAM" id="SSF52129">
    <property type="entry name" value="Caspase-like"/>
    <property type="match status" value="1"/>
</dbReference>
<evidence type="ECO:0000313" key="3">
    <source>
        <dbReference type="EMBL" id="MBK9797880.1"/>
    </source>
</evidence>
<feature type="compositionally biased region" description="Low complexity" evidence="1">
    <location>
        <begin position="639"/>
        <end position="654"/>
    </location>
</feature>
<feature type="region of interest" description="Disordered" evidence="1">
    <location>
        <begin position="568"/>
        <end position="590"/>
    </location>
</feature>
<comment type="caution">
    <text evidence="3">The sequence shown here is derived from an EMBL/GenBank/DDBJ whole genome shotgun (WGS) entry which is preliminary data.</text>
</comment>
<evidence type="ECO:0000313" key="4">
    <source>
        <dbReference type="Proteomes" id="UP000886657"/>
    </source>
</evidence>
<feature type="region of interest" description="Disordered" evidence="1">
    <location>
        <begin position="629"/>
        <end position="668"/>
    </location>
</feature>
<dbReference type="Gene3D" id="3.40.50.1460">
    <property type="match status" value="1"/>
</dbReference>
<feature type="domain" description="Peptidase C14 caspase" evidence="2">
    <location>
        <begin position="897"/>
        <end position="1127"/>
    </location>
</feature>
<dbReference type="InterPro" id="IPR011047">
    <property type="entry name" value="Quinoprotein_ADH-like_sf"/>
</dbReference>
<dbReference type="InterPro" id="IPR011600">
    <property type="entry name" value="Pept_C14_caspase"/>
</dbReference>
<dbReference type="InterPro" id="IPR015943">
    <property type="entry name" value="WD40/YVTN_repeat-like_dom_sf"/>
</dbReference>
<accession>A0A9D7SJL0</accession>
<organism evidence="3 4">
    <name type="scientific">Candidatus Geothrix skivensis</name>
    <dbReference type="NCBI Taxonomy" id="2954439"/>
    <lineage>
        <taxon>Bacteria</taxon>
        <taxon>Pseudomonadati</taxon>
        <taxon>Acidobacteriota</taxon>
        <taxon>Holophagae</taxon>
        <taxon>Holophagales</taxon>
        <taxon>Holophagaceae</taxon>
        <taxon>Geothrix</taxon>
    </lineage>
</organism>
<dbReference type="SUPFAM" id="SSF50998">
    <property type="entry name" value="Quinoprotein alcohol dehydrogenase-like"/>
    <property type="match status" value="1"/>
</dbReference>
<proteinExistence type="predicted"/>
<sequence length="1139" mass="120488">MAFPESKARLLRFGRCAGMFLGLLAAVALDGQELLTSTVPVRSLEGAVALQRVALSQDGMMALLLQQDNALRVVDLATGRILRVFAPRPEPIKALAIEGRAGLVWVATEREVWSVMAEGEAAPRKVWGSAASIQDLSLSPDLDLLAVATASGALILNPKTGTVLWSTTGPACSSIRFAPVGRTLALAVGRTVRIHEVPGFVLRQTWNLDDPASAIAYAPDARSLAVGGVNGSLLLKRLSDGHTLKQLDAGFAGRAVTLTDFAGDASGLFAVSGRQLQAFSGLDQGVPTSRLLALDEAILSIAFSKGAGALLAVTEGGKALARWSIATARRPSPRQREDLPSLSILSPETGSRVTTGTVDLAFQVAFRPENPVTGFRILSGGRAARFEFSPTAGAPARTYDGAFLGSLHDGLRYTCRVRLPEQDTTLLVQADSVAGSSEPVLLTLQKGAGAPPKVVPPVVTLVSPAGRTTLQSEQLILSFKVTFAPGQPVTLVRATLDGVPVPLRKLTRSNGVSFDSALGWLNGETYHCPIQVPEWDCTLALVAETAYASSSPVESKLVWKSATAVGSISPSVSGASKAVPTPAAGTVGTDFGQVKATADQSSRILEGGPQGSAMAMEVDAKGRLRWRDPAAKAAKKTPPRAAGPQGAPAPKGTASAPPSLKILEPTEGSRFKNRELQLTVRVGDGPGQEVTGLKAFVNSIATDLALQSEAGAPIGPPYSKGQTLRVLLTLPPKDCQVSIQAESAAGQGRPAVLKLKYDGDASAVGRSVLQAVKPRIAIIDPQQNTLVRSNVVQVGVRVTLDPRHPPPAIRLLVDAQEVKAERVAPAGAAPAPAVTGTRGPTEEVQYYRLTLPSKDCTVMAYAETPYATSDPSLVKLRWESPAKAAAAATGLPTLYLLAVGVSKYKDKNIALTYPSKDARDFAEVMRLQKGRMYKDVVVKILTDETATRDNVMDNLEWIQRQATQRDMVIVFFAGHGINDTVTGNYYYLPFDASIEAVKRTMIPGSEIHSTLARLTGTRLLFLDTCHAGNVTGTAMRGVPDMRQFLQELKDGGQGLVVITSSRPGQKSQEHPAWNNGAFTKALVEGLKGKALKDSQGFITFTALDAYITQRVKELTKGTQAPATQKSTEVSDFPLAFADH</sequence>
<dbReference type="Pfam" id="PF00656">
    <property type="entry name" value="Peptidase_C14"/>
    <property type="match status" value="1"/>
</dbReference>
<dbReference type="AlphaFoldDB" id="A0A9D7SJL0"/>
<evidence type="ECO:0000259" key="2">
    <source>
        <dbReference type="Pfam" id="PF00656"/>
    </source>
</evidence>
<dbReference type="InterPro" id="IPR029030">
    <property type="entry name" value="Caspase-like_dom_sf"/>
</dbReference>
<name>A0A9D7SJL0_9BACT</name>
<reference evidence="3" key="1">
    <citation type="submission" date="2020-10" db="EMBL/GenBank/DDBJ databases">
        <title>Connecting structure to function with the recovery of over 1000 high-quality activated sludge metagenome-assembled genomes encoding full-length rRNA genes using long-read sequencing.</title>
        <authorList>
            <person name="Singleton C.M."/>
            <person name="Petriglieri F."/>
            <person name="Kristensen J.M."/>
            <person name="Kirkegaard R.H."/>
            <person name="Michaelsen T.Y."/>
            <person name="Andersen M.H."/>
            <person name="Karst S.M."/>
            <person name="Dueholm M.S."/>
            <person name="Nielsen P.H."/>
            <person name="Albertsen M."/>
        </authorList>
    </citation>
    <scope>NUCLEOTIDE SEQUENCE</scope>
    <source>
        <strain evidence="3">Skiv_18-Q3-R9-52_MAXAC.067</strain>
    </source>
</reference>
<dbReference type="Proteomes" id="UP000886657">
    <property type="component" value="Unassembled WGS sequence"/>
</dbReference>
<evidence type="ECO:0000256" key="1">
    <source>
        <dbReference type="SAM" id="MobiDB-lite"/>
    </source>
</evidence>
<gene>
    <name evidence="3" type="ORF">IPP58_15640</name>
</gene>
<dbReference type="GO" id="GO:0004197">
    <property type="term" value="F:cysteine-type endopeptidase activity"/>
    <property type="evidence" value="ECO:0007669"/>
    <property type="project" value="InterPro"/>
</dbReference>
<dbReference type="Gene3D" id="2.130.10.10">
    <property type="entry name" value="YVTN repeat-like/Quinoprotein amine dehydrogenase"/>
    <property type="match status" value="1"/>
</dbReference>
<dbReference type="EMBL" id="JADKIO010000012">
    <property type="protein sequence ID" value="MBK9797880.1"/>
    <property type="molecule type" value="Genomic_DNA"/>
</dbReference>
<dbReference type="GO" id="GO:0006508">
    <property type="term" value="P:proteolysis"/>
    <property type="evidence" value="ECO:0007669"/>
    <property type="project" value="InterPro"/>
</dbReference>
<protein>
    <submittedName>
        <fullName evidence="3">Caspase family protein</fullName>
    </submittedName>
</protein>